<reference evidence="1 2" key="1">
    <citation type="journal article" date="2016" name="Front. Microbiol.">
        <title>Fuerstia marisgermanicae gen. nov., sp. nov., an Unusual Member of the Phylum Planctomycetes from the German Wadden Sea.</title>
        <authorList>
            <person name="Kohn T."/>
            <person name="Heuer A."/>
            <person name="Jogler M."/>
            <person name="Vollmers J."/>
            <person name="Boedeker C."/>
            <person name="Bunk B."/>
            <person name="Rast P."/>
            <person name="Borchert D."/>
            <person name="Glockner I."/>
            <person name="Freese H.M."/>
            <person name="Klenk H.P."/>
            <person name="Overmann J."/>
            <person name="Kaster A.K."/>
            <person name="Rohde M."/>
            <person name="Wiegand S."/>
            <person name="Jogler C."/>
        </authorList>
    </citation>
    <scope>NUCLEOTIDE SEQUENCE [LARGE SCALE GENOMIC DNA]</scope>
    <source>
        <strain evidence="1 2">NH11</strain>
    </source>
</reference>
<gene>
    <name evidence="1" type="ORF">Fuma_05844</name>
</gene>
<evidence type="ECO:0000313" key="2">
    <source>
        <dbReference type="Proteomes" id="UP000187735"/>
    </source>
</evidence>
<dbReference type="EMBL" id="CP017641">
    <property type="protein sequence ID" value="APZ96176.1"/>
    <property type="molecule type" value="Genomic_DNA"/>
</dbReference>
<sequence length="66" mass="6968">MGDRLTACECSFEGPPEEFPNGRSIGLKKISLTCGPGTGVSAYEGCFPRASTGHNNRETAQSHLPV</sequence>
<name>A0A1P8WQ42_9PLAN</name>
<protein>
    <submittedName>
        <fullName evidence="1">Uncharacterized protein</fullName>
    </submittedName>
</protein>
<dbReference type="KEGG" id="fmr:Fuma_05844"/>
<keyword evidence="2" id="KW-1185">Reference proteome</keyword>
<organism evidence="1 2">
    <name type="scientific">Fuerstiella marisgermanici</name>
    <dbReference type="NCBI Taxonomy" id="1891926"/>
    <lineage>
        <taxon>Bacteria</taxon>
        <taxon>Pseudomonadati</taxon>
        <taxon>Planctomycetota</taxon>
        <taxon>Planctomycetia</taxon>
        <taxon>Planctomycetales</taxon>
        <taxon>Planctomycetaceae</taxon>
        <taxon>Fuerstiella</taxon>
    </lineage>
</organism>
<evidence type="ECO:0000313" key="1">
    <source>
        <dbReference type="EMBL" id="APZ96176.1"/>
    </source>
</evidence>
<accession>A0A1P8WQ42</accession>
<dbReference type="AlphaFoldDB" id="A0A1P8WQ42"/>
<dbReference type="Proteomes" id="UP000187735">
    <property type="component" value="Chromosome"/>
</dbReference>
<proteinExistence type="predicted"/>